<feature type="region of interest" description="Disordered" evidence="1">
    <location>
        <begin position="1"/>
        <end position="25"/>
    </location>
</feature>
<dbReference type="SUPFAM" id="SSF56112">
    <property type="entry name" value="Protein kinase-like (PK-like)"/>
    <property type="match status" value="1"/>
</dbReference>
<dbReference type="InterPro" id="IPR051678">
    <property type="entry name" value="AGP_Transferase"/>
</dbReference>
<reference evidence="3 4" key="1">
    <citation type="submission" date="2018-04" db="EMBL/GenBank/DDBJ databases">
        <authorList>
            <person name="Huttner S."/>
            <person name="Dainat J."/>
        </authorList>
    </citation>
    <scope>NUCLEOTIDE SEQUENCE [LARGE SCALE GENOMIC DNA]</scope>
</reference>
<feature type="domain" description="Aminoglycoside phosphotransferase" evidence="2">
    <location>
        <begin position="94"/>
        <end position="259"/>
    </location>
</feature>
<evidence type="ECO:0000313" key="3">
    <source>
        <dbReference type="EMBL" id="SPQ20288.1"/>
    </source>
</evidence>
<sequence>MSELAAAAGASSPPRSPPLEPCADENEAARRFAQAVSEDELWQRSEQRLPYGHFAYPTDRPLVWVKFGEPWRLAEADMQRLAWQWLRSQRETKQCSPDIHVPEVFRTFTRGPRAFIIMELVDGTVLAKSVFAKPMGSLHPVEQCFDLIAEGIQVLRQMPVPPDATPGPYTAEYGHRIIRHPIFKDQAARFVYRDVDQLERHLNKVIACRFPRGEAPTLHLERQLVFSYCDLNDENFMFKRDANGRLRLYIVDFEHASFLPLCFLAYAGLRHSQWWSQPPIAERIGATFPDTNLDLLGHADYVFKVFVWTSTASTLHRSA</sequence>
<dbReference type="EMBL" id="OUUZ01000003">
    <property type="protein sequence ID" value="SPQ20288.1"/>
    <property type="molecule type" value="Genomic_DNA"/>
</dbReference>
<dbReference type="Pfam" id="PF01636">
    <property type="entry name" value="APH"/>
    <property type="match status" value="1"/>
</dbReference>
<dbReference type="AlphaFoldDB" id="A0A3S4B2X0"/>
<dbReference type="InterPro" id="IPR002575">
    <property type="entry name" value="Aminoglycoside_PTrfase"/>
</dbReference>
<gene>
    <name evidence="3" type="ORF">TT172_LOCUS2707</name>
</gene>
<evidence type="ECO:0000313" key="4">
    <source>
        <dbReference type="Proteomes" id="UP000289323"/>
    </source>
</evidence>
<accession>A0A3S4B2X0</accession>
<evidence type="ECO:0000256" key="1">
    <source>
        <dbReference type="SAM" id="MobiDB-lite"/>
    </source>
</evidence>
<protein>
    <submittedName>
        <fullName evidence="3">F1db5303-a8a1-4313-9684-738796c801fc</fullName>
    </submittedName>
</protein>
<dbReference type="InterPro" id="IPR011009">
    <property type="entry name" value="Kinase-like_dom_sf"/>
</dbReference>
<evidence type="ECO:0000259" key="2">
    <source>
        <dbReference type="Pfam" id="PF01636"/>
    </source>
</evidence>
<name>A0A3S4B2X0_9PEZI</name>
<feature type="compositionally biased region" description="Low complexity" evidence="1">
    <location>
        <begin position="1"/>
        <end position="13"/>
    </location>
</feature>
<proteinExistence type="predicted"/>
<dbReference type="Proteomes" id="UP000289323">
    <property type="component" value="Unassembled WGS sequence"/>
</dbReference>
<dbReference type="PANTHER" id="PTHR21310">
    <property type="entry name" value="AMINOGLYCOSIDE PHOSPHOTRANSFERASE-RELATED-RELATED"/>
    <property type="match status" value="1"/>
</dbReference>
<dbReference type="PANTHER" id="PTHR21310:SF15">
    <property type="entry name" value="AMINOGLYCOSIDE PHOSPHOTRANSFERASE DOMAIN-CONTAINING PROTEIN"/>
    <property type="match status" value="1"/>
</dbReference>
<organism evidence="3 4">
    <name type="scientific">Thermothielavioides terrestris</name>
    <dbReference type="NCBI Taxonomy" id="2587410"/>
    <lineage>
        <taxon>Eukaryota</taxon>
        <taxon>Fungi</taxon>
        <taxon>Dikarya</taxon>
        <taxon>Ascomycota</taxon>
        <taxon>Pezizomycotina</taxon>
        <taxon>Sordariomycetes</taxon>
        <taxon>Sordariomycetidae</taxon>
        <taxon>Sordariales</taxon>
        <taxon>Chaetomiaceae</taxon>
        <taxon>Thermothielavioides</taxon>
    </lineage>
</organism>